<dbReference type="InterPro" id="IPR036236">
    <property type="entry name" value="Znf_C2H2_sf"/>
</dbReference>
<feature type="region of interest" description="Disordered" evidence="4">
    <location>
        <begin position="179"/>
        <end position="291"/>
    </location>
</feature>
<dbReference type="EMBL" id="JAGPXD010000002">
    <property type="protein sequence ID" value="KAH7367446.1"/>
    <property type="molecule type" value="Genomic_DNA"/>
</dbReference>
<evidence type="ECO:0000256" key="2">
    <source>
        <dbReference type="ARBA" id="ARBA00022771"/>
    </source>
</evidence>
<name>A0A8K0TIP7_9PEZI</name>
<dbReference type="Pfam" id="PF06220">
    <property type="entry name" value="zf-U1"/>
    <property type="match status" value="1"/>
</dbReference>
<evidence type="ECO:0000313" key="7">
    <source>
        <dbReference type="Proteomes" id="UP000813385"/>
    </source>
</evidence>
<evidence type="ECO:0000259" key="5">
    <source>
        <dbReference type="Pfam" id="PF06220"/>
    </source>
</evidence>
<dbReference type="AlphaFoldDB" id="A0A8K0TIP7"/>
<reference evidence="6" key="1">
    <citation type="journal article" date="2021" name="Nat. Commun.">
        <title>Genetic determinants of endophytism in the Arabidopsis root mycobiome.</title>
        <authorList>
            <person name="Mesny F."/>
            <person name="Miyauchi S."/>
            <person name="Thiergart T."/>
            <person name="Pickel B."/>
            <person name="Atanasova L."/>
            <person name="Karlsson M."/>
            <person name="Huettel B."/>
            <person name="Barry K.W."/>
            <person name="Haridas S."/>
            <person name="Chen C."/>
            <person name="Bauer D."/>
            <person name="Andreopoulos W."/>
            <person name="Pangilinan J."/>
            <person name="LaButti K."/>
            <person name="Riley R."/>
            <person name="Lipzen A."/>
            <person name="Clum A."/>
            <person name="Drula E."/>
            <person name="Henrissat B."/>
            <person name="Kohler A."/>
            <person name="Grigoriev I.V."/>
            <person name="Martin F.M."/>
            <person name="Hacquard S."/>
        </authorList>
    </citation>
    <scope>NUCLEOTIDE SEQUENCE</scope>
    <source>
        <strain evidence="6">MPI-CAGE-AT-0016</strain>
    </source>
</reference>
<evidence type="ECO:0000256" key="1">
    <source>
        <dbReference type="ARBA" id="ARBA00022723"/>
    </source>
</evidence>
<feature type="domain" description="U1-C C2H2-type zinc finger" evidence="5">
    <location>
        <begin position="9"/>
        <end position="43"/>
    </location>
</feature>
<accession>A0A8K0TIP7</accession>
<sequence length="291" mass="32040">MSEHWKSTPKYWCKYCSVFVRDTKLERQNHDATGRHQGALKRFLRDLHRGHEREEQDKERARREIDRLNGVVGSSSSGAASSSGSRPQQDPSAKATAAQLAKQREQLAALGVAMPGEVRSEMAIPGEWTVTTTRVIDEADAERKRNDVSAKASGVRKREIPEEEREEAEALAGLFKKQKKWGGTRAMPADDGDLDALLSGNMLQAPPKKEEEQDEEKPVVKAEEDTGATEAQAESLGVKQEPVDEVSGIDAPEKDAAPTIPDASVKVEEGGVDVPPAVVFKKRKPKNLRQK</sequence>
<gene>
    <name evidence="6" type="ORF">B0T11DRAFT_275295</name>
</gene>
<proteinExistence type="predicted"/>
<evidence type="ECO:0000256" key="4">
    <source>
        <dbReference type="SAM" id="MobiDB-lite"/>
    </source>
</evidence>
<feature type="compositionally biased region" description="Basic and acidic residues" evidence="4">
    <location>
        <begin position="207"/>
        <end position="224"/>
    </location>
</feature>
<keyword evidence="7" id="KW-1185">Reference proteome</keyword>
<keyword evidence="3" id="KW-0862">Zinc</keyword>
<feature type="compositionally biased region" description="Basic residues" evidence="4">
    <location>
        <begin position="280"/>
        <end position="291"/>
    </location>
</feature>
<feature type="compositionally biased region" description="Low complexity" evidence="4">
    <location>
        <begin position="70"/>
        <end position="85"/>
    </location>
</feature>
<dbReference type="PANTHER" id="PTHR13173">
    <property type="entry name" value="WW DOMAIN BINDING PROTEIN 4"/>
    <property type="match status" value="1"/>
</dbReference>
<dbReference type="Gene3D" id="3.30.160.60">
    <property type="entry name" value="Classic Zinc Finger"/>
    <property type="match status" value="1"/>
</dbReference>
<dbReference type="OrthoDB" id="191651at2759"/>
<dbReference type="Proteomes" id="UP000813385">
    <property type="component" value="Unassembled WGS sequence"/>
</dbReference>
<comment type="caution">
    <text evidence="6">The sequence shown here is derived from an EMBL/GenBank/DDBJ whole genome shotgun (WGS) entry which is preliminary data.</text>
</comment>
<evidence type="ECO:0000313" key="6">
    <source>
        <dbReference type="EMBL" id="KAH7367446.1"/>
    </source>
</evidence>
<dbReference type="GO" id="GO:0003723">
    <property type="term" value="F:RNA binding"/>
    <property type="evidence" value="ECO:0007669"/>
    <property type="project" value="TreeGrafter"/>
</dbReference>
<dbReference type="GO" id="GO:0000398">
    <property type="term" value="P:mRNA splicing, via spliceosome"/>
    <property type="evidence" value="ECO:0007669"/>
    <property type="project" value="InterPro"/>
</dbReference>
<dbReference type="GO" id="GO:0071011">
    <property type="term" value="C:precatalytic spliceosome"/>
    <property type="evidence" value="ECO:0007669"/>
    <property type="project" value="TreeGrafter"/>
</dbReference>
<feature type="compositionally biased region" description="Basic and acidic residues" evidence="4">
    <location>
        <begin position="46"/>
        <end position="67"/>
    </location>
</feature>
<dbReference type="InterPro" id="IPR040023">
    <property type="entry name" value="WBP4"/>
</dbReference>
<keyword evidence="2" id="KW-0863">Zinc-finger</keyword>
<protein>
    <recommendedName>
        <fullName evidence="5">U1-C C2H2-type zinc finger domain-containing protein</fullName>
    </recommendedName>
</protein>
<dbReference type="SUPFAM" id="SSF57667">
    <property type="entry name" value="beta-beta-alpha zinc fingers"/>
    <property type="match status" value="1"/>
</dbReference>
<evidence type="ECO:0000256" key="3">
    <source>
        <dbReference type="ARBA" id="ARBA00022833"/>
    </source>
</evidence>
<dbReference type="GO" id="GO:0008270">
    <property type="term" value="F:zinc ion binding"/>
    <property type="evidence" value="ECO:0007669"/>
    <property type="project" value="UniProtKB-KW"/>
</dbReference>
<keyword evidence="1" id="KW-0479">Metal-binding</keyword>
<organism evidence="6 7">
    <name type="scientific">Plectosphaerella cucumerina</name>
    <dbReference type="NCBI Taxonomy" id="40658"/>
    <lineage>
        <taxon>Eukaryota</taxon>
        <taxon>Fungi</taxon>
        <taxon>Dikarya</taxon>
        <taxon>Ascomycota</taxon>
        <taxon>Pezizomycotina</taxon>
        <taxon>Sordariomycetes</taxon>
        <taxon>Hypocreomycetidae</taxon>
        <taxon>Glomerellales</taxon>
        <taxon>Plectosphaerellaceae</taxon>
        <taxon>Plectosphaerella</taxon>
    </lineage>
</organism>
<feature type="region of interest" description="Disordered" evidence="4">
    <location>
        <begin position="46"/>
        <end position="94"/>
    </location>
</feature>
<dbReference type="InterPro" id="IPR013085">
    <property type="entry name" value="U1-CZ_Znf_C2H2"/>
</dbReference>
<dbReference type="PANTHER" id="PTHR13173:SF10">
    <property type="entry name" value="WW DOMAIN-BINDING PROTEIN 4"/>
    <property type="match status" value="1"/>
</dbReference>